<sequence length="453" mass="50090">MLLKVKTEIPGVGFTLERIEGRCDTRARKRVSLGYSVHQVLLWPERVRMIVGVQDRVLPGVRGVRGWRRGIGVRRCRKAGSRPPGTHIVTITEMHDGLILGQILHVVALPHPPLTQPRQHIIPRPSHLVRQPPHPSTTRQAVPDDKGACAPRPSGSPRPSLQQGPDILDEGLPLVLRVYGVTTRKRRDRHVRGRRHEMAQWLGWVHVGTWNHQGGGEMAEDEMARAGLSRGPPRVGALDSEIVAGLSRSEGSGHGVRARSCSTAVSVRKWPRGSPCRAAPPVGSSMEVPRPQPTCVFHANRPPARARLLARGQERLGEVTPKNVHRTSASDRSPITATTRTKDWIDKESVATVQGGECILHSNNKEDFISREPVGARATVVAPVAGERASESPIKPSGIQETPSHRQWGGKEEKERREREEGQRERERYNELRAPQTRMAATRLAESVSKAII</sequence>
<feature type="region of interest" description="Disordered" evidence="1">
    <location>
        <begin position="115"/>
        <end position="167"/>
    </location>
</feature>
<comment type="caution">
    <text evidence="2">The sequence shown here is derived from an EMBL/GenBank/DDBJ whole genome shotgun (WGS) entry which is preliminary data.</text>
</comment>
<gene>
    <name evidence="2" type="ORF">C0Q70_01806</name>
</gene>
<dbReference type="Proteomes" id="UP000245119">
    <property type="component" value="Linkage Group LG1"/>
</dbReference>
<feature type="compositionally biased region" description="Basic and acidic residues" evidence="1">
    <location>
        <begin position="409"/>
        <end position="431"/>
    </location>
</feature>
<evidence type="ECO:0000313" key="3">
    <source>
        <dbReference type="Proteomes" id="UP000245119"/>
    </source>
</evidence>
<proteinExistence type="predicted"/>
<accession>A0A2T7Q0J0</accession>
<dbReference type="AlphaFoldDB" id="A0A2T7Q0J0"/>
<evidence type="ECO:0000313" key="2">
    <source>
        <dbReference type="EMBL" id="PVD39178.1"/>
    </source>
</evidence>
<protein>
    <submittedName>
        <fullName evidence="2">Uncharacterized protein</fullName>
    </submittedName>
</protein>
<keyword evidence="3" id="KW-1185">Reference proteome</keyword>
<organism evidence="2 3">
    <name type="scientific">Pomacea canaliculata</name>
    <name type="common">Golden apple snail</name>
    <dbReference type="NCBI Taxonomy" id="400727"/>
    <lineage>
        <taxon>Eukaryota</taxon>
        <taxon>Metazoa</taxon>
        <taxon>Spiralia</taxon>
        <taxon>Lophotrochozoa</taxon>
        <taxon>Mollusca</taxon>
        <taxon>Gastropoda</taxon>
        <taxon>Caenogastropoda</taxon>
        <taxon>Architaenioglossa</taxon>
        <taxon>Ampullarioidea</taxon>
        <taxon>Ampullariidae</taxon>
        <taxon>Pomacea</taxon>
    </lineage>
</organism>
<feature type="region of interest" description="Disordered" evidence="1">
    <location>
        <begin position="385"/>
        <end position="453"/>
    </location>
</feature>
<evidence type="ECO:0000256" key="1">
    <source>
        <dbReference type="SAM" id="MobiDB-lite"/>
    </source>
</evidence>
<name>A0A2T7Q0J0_POMCA</name>
<reference evidence="2 3" key="1">
    <citation type="submission" date="2018-04" db="EMBL/GenBank/DDBJ databases">
        <title>The genome of golden apple snail Pomacea canaliculata provides insight into stress tolerance and invasive adaptation.</title>
        <authorList>
            <person name="Liu C."/>
            <person name="Liu B."/>
            <person name="Ren Y."/>
            <person name="Zhang Y."/>
            <person name="Wang H."/>
            <person name="Li S."/>
            <person name="Jiang F."/>
            <person name="Yin L."/>
            <person name="Zhang G."/>
            <person name="Qian W."/>
            <person name="Fan W."/>
        </authorList>
    </citation>
    <scope>NUCLEOTIDE SEQUENCE [LARGE SCALE GENOMIC DNA]</scope>
    <source>
        <strain evidence="2">SZHN2017</strain>
        <tissue evidence="2">Muscle</tissue>
    </source>
</reference>
<dbReference type="EMBL" id="PZQS01000001">
    <property type="protein sequence ID" value="PVD39178.1"/>
    <property type="molecule type" value="Genomic_DNA"/>
</dbReference>